<feature type="compositionally biased region" description="Low complexity" evidence="2">
    <location>
        <begin position="227"/>
        <end position="256"/>
    </location>
</feature>
<dbReference type="RefSeq" id="WP_035062090.1">
    <property type="nucleotide sequence ID" value="NZ_AXCZ01000163.1"/>
</dbReference>
<dbReference type="InterPro" id="IPR028994">
    <property type="entry name" value="Integrin_alpha_N"/>
</dbReference>
<dbReference type="InterPro" id="IPR006619">
    <property type="entry name" value="PGRP_domain_met/bac"/>
</dbReference>
<protein>
    <recommendedName>
        <fullName evidence="3">Peptidoglycan recognition protein family domain-containing protein</fullName>
    </recommendedName>
</protein>
<keyword evidence="5" id="KW-1185">Reference proteome</keyword>
<dbReference type="Proteomes" id="UP000054314">
    <property type="component" value="Unassembled WGS sequence"/>
</dbReference>
<name>A0A0A0BQJ7_9CELL</name>
<evidence type="ECO:0000259" key="3">
    <source>
        <dbReference type="SMART" id="SM00701"/>
    </source>
</evidence>
<dbReference type="GO" id="GO:0009253">
    <property type="term" value="P:peptidoglycan catabolic process"/>
    <property type="evidence" value="ECO:0007669"/>
    <property type="project" value="InterPro"/>
</dbReference>
<comment type="caution">
    <text evidence="4">The sequence shown here is derived from an EMBL/GenBank/DDBJ whole genome shotgun (WGS) entry which is preliminary data.</text>
</comment>
<evidence type="ECO:0000256" key="2">
    <source>
        <dbReference type="SAM" id="MobiDB-lite"/>
    </source>
</evidence>
<dbReference type="InterPro" id="IPR002502">
    <property type="entry name" value="Amidase_domain"/>
</dbReference>
<organism evidence="4 5">
    <name type="scientific">Cellulomonas bogoriensis 69B4 = DSM 16987</name>
    <dbReference type="NCBI Taxonomy" id="1386082"/>
    <lineage>
        <taxon>Bacteria</taxon>
        <taxon>Bacillati</taxon>
        <taxon>Actinomycetota</taxon>
        <taxon>Actinomycetes</taxon>
        <taxon>Micrococcales</taxon>
        <taxon>Cellulomonadaceae</taxon>
        <taxon>Cellulomonas</taxon>
    </lineage>
</organism>
<dbReference type="AlphaFoldDB" id="A0A0A0BQJ7"/>
<feature type="region of interest" description="Disordered" evidence="2">
    <location>
        <begin position="1"/>
        <end position="86"/>
    </location>
</feature>
<dbReference type="OrthoDB" id="514320at2"/>
<dbReference type="SUPFAM" id="SSF69318">
    <property type="entry name" value="Integrin alpha N-terminal domain"/>
    <property type="match status" value="1"/>
</dbReference>
<feature type="domain" description="Peptidoglycan recognition protein family" evidence="3">
    <location>
        <begin position="286"/>
        <end position="448"/>
    </location>
</feature>
<evidence type="ECO:0000256" key="1">
    <source>
        <dbReference type="ARBA" id="ARBA00007553"/>
    </source>
</evidence>
<dbReference type="PANTHER" id="PTHR11022">
    <property type="entry name" value="PEPTIDOGLYCAN RECOGNITION PROTEIN"/>
    <property type="match status" value="1"/>
</dbReference>
<evidence type="ECO:0000313" key="4">
    <source>
        <dbReference type="EMBL" id="KGM09947.1"/>
    </source>
</evidence>
<sequence length="704" mass="76084">MRAVPVVDEQDAPETVIPDPEPVTRIKLTDTSAETTTLAEPDPEPLDVPDAPDLPEAEDPTTEDPTEDPDRSQTQDGTGENLEDVTSVEVEQTTLSSAPRVAADDLDQAIITPALSTADFYVAGVTWDPAGTDEPPYVFIRVLAADGWTEWDELDTDPLHDDATVVGTEPYVTGVASGVQVKVRGAQLPADLAVVLMPANPSTDVKEVQEPDAEVSTLPEPDEDRSTASTAARSGTPATTAAPALFTPASAPAAPGTTSVAAAAPVQASAAVPANAAMPTSDQVAGGIISRSAWGANEARSTWRPSYHQLRAAVVHHTAGNNNYTRAQSASIVRGIHNYHAVTLGWNDIGYNYLVDKYGQVFEGRRGTLASNDGVIVTGAHARSYNQHSLGISAIGNYTSTYAPQVILDRMSEVIGWHFARAGIDVTTASRMPNRTGLPRIFAHRDVGSTICPGQNIYNRLPTMRTSVGAVVDRLSHQGNRYLLRNDLRDGSAHIDFRYGRADDDVLVGDWYGQGRDTFTVRRGREYHVQRHLQGGQADHLFRYGRPDDEVVIGDWNGDGSATLAVRRGNHFHIRNSLTDGTADLVVKFGQANDEVVTGDWNGDGRDTLAVRRGNRFFFTNTLQTGEAEYTVQYGRADDLVLVGDWNGDGKDTLAIRRGREYHIKNSIEGGEADVRVIYGRLDDVSLTGDWNGDGKNTLGVRRR</sequence>
<dbReference type="GO" id="GO:0008745">
    <property type="term" value="F:N-acetylmuramoyl-L-alanine amidase activity"/>
    <property type="evidence" value="ECO:0007669"/>
    <property type="project" value="InterPro"/>
</dbReference>
<comment type="similarity">
    <text evidence="1">Belongs to the N-acetylmuramoyl-L-alanine amidase 2 family.</text>
</comment>
<feature type="region of interest" description="Disordered" evidence="2">
    <location>
        <begin position="203"/>
        <end position="256"/>
    </location>
</feature>
<dbReference type="Pfam" id="PF01510">
    <property type="entry name" value="Amidase_2"/>
    <property type="match status" value="1"/>
</dbReference>
<dbReference type="GO" id="GO:0008270">
    <property type="term" value="F:zinc ion binding"/>
    <property type="evidence" value="ECO:0007669"/>
    <property type="project" value="InterPro"/>
</dbReference>
<dbReference type="CDD" id="cd06583">
    <property type="entry name" value="PGRP"/>
    <property type="match status" value="1"/>
</dbReference>
<dbReference type="EMBL" id="AXCZ01000163">
    <property type="protein sequence ID" value="KGM09947.1"/>
    <property type="molecule type" value="Genomic_DNA"/>
</dbReference>
<feature type="compositionally biased region" description="Acidic residues" evidence="2">
    <location>
        <begin position="53"/>
        <end position="67"/>
    </location>
</feature>
<dbReference type="SMART" id="SM00701">
    <property type="entry name" value="PGRP"/>
    <property type="match status" value="1"/>
</dbReference>
<dbReference type="Gene3D" id="3.40.80.10">
    <property type="entry name" value="Peptidoglycan recognition protein-like"/>
    <property type="match status" value="1"/>
</dbReference>
<proteinExistence type="inferred from homology"/>
<accession>A0A0A0BQJ7</accession>
<dbReference type="InterPro" id="IPR036505">
    <property type="entry name" value="Amidase/PGRP_sf"/>
</dbReference>
<reference evidence="4 5" key="1">
    <citation type="submission" date="2013-08" db="EMBL/GenBank/DDBJ databases">
        <title>Genome sequencing of Cellulomonas bogoriensis 69B4.</title>
        <authorList>
            <person name="Chen F."/>
            <person name="Li Y."/>
            <person name="Wang G."/>
        </authorList>
    </citation>
    <scope>NUCLEOTIDE SEQUENCE [LARGE SCALE GENOMIC DNA]</scope>
    <source>
        <strain evidence="4 5">69B4</strain>
    </source>
</reference>
<dbReference type="PANTHER" id="PTHR11022:SF41">
    <property type="entry name" value="PEPTIDOGLYCAN-RECOGNITION PROTEIN LC-RELATED"/>
    <property type="match status" value="1"/>
</dbReference>
<gene>
    <name evidence="4" type="ORF">N869_05845</name>
</gene>
<evidence type="ECO:0000313" key="5">
    <source>
        <dbReference type="Proteomes" id="UP000054314"/>
    </source>
</evidence>
<dbReference type="InterPro" id="IPR015510">
    <property type="entry name" value="PGRP"/>
</dbReference>
<dbReference type="SUPFAM" id="SSF55846">
    <property type="entry name" value="N-acetylmuramoyl-L-alanine amidase-like"/>
    <property type="match status" value="1"/>
</dbReference>